<dbReference type="Gene3D" id="2.130.10.10">
    <property type="entry name" value="YVTN repeat-like/Quinoprotein amine dehydrogenase"/>
    <property type="match status" value="1"/>
</dbReference>
<dbReference type="PANTHER" id="PTHR22746:SF10">
    <property type="entry name" value="GUANINE NUCLEOTIDE EXCHANGE FACTOR SUBUNIT RIC1"/>
    <property type="match status" value="1"/>
</dbReference>
<organism evidence="2 3">
    <name type="scientific">Cymbomonas tetramitiformis</name>
    <dbReference type="NCBI Taxonomy" id="36881"/>
    <lineage>
        <taxon>Eukaryota</taxon>
        <taxon>Viridiplantae</taxon>
        <taxon>Chlorophyta</taxon>
        <taxon>Pyramimonadophyceae</taxon>
        <taxon>Pyramimonadales</taxon>
        <taxon>Pyramimonadaceae</taxon>
        <taxon>Cymbomonas</taxon>
    </lineage>
</organism>
<keyword evidence="3" id="KW-1185">Reference proteome</keyword>
<dbReference type="PANTHER" id="PTHR22746">
    <property type="entry name" value="RAB6A-GEF COMPLEX PARTNER PROTEIN 1"/>
    <property type="match status" value="1"/>
</dbReference>
<dbReference type="GO" id="GO:0006886">
    <property type="term" value="P:intracellular protein transport"/>
    <property type="evidence" value="ECO:0007669"/>
    <property type="project" value="InterPro"/>
</dbReference>
<dbReference type="Proteomes" id="UP001190700">
    <property type="component" value="Unassembled WGS sequence"/>
</dbReference>
<evidence type="ECO:0000313" key="2">
    <source>
        <dbReference type="EMBL" id="KAK3266990.1"/>
    </source>
</evidence>
<dbReference type="EMBL" id="LGRX02012683">
    <property type="protein sequence ID" value="KAK3266990.1"/>
    <property type="molecule type" value="Genomic_DNA"/>
</dbReference>
<feature type="compositionally biased region" description="Polar residues" evidence="1">
    <location>
        <begin position="414"/>
        <end position="430"/>
    </location>
</feature>
<dbReference type="GO" id="GO:0005829">
    <property type="term" value="C:cytosol"/>
    <property type="evidence" value="ECO:0007669"/>
    <property type="project" value="TreeGrafter"/>
</dbReference>
<feature type="non-terminal residue" evidence="2">
    <location>
        <position position="1"/>
    </location>
</feature>
<sequence length="430" mass="45577">GVKHLRTLLVSDWGPSQEDTGGVSSLAWSPDEKALAVGWSARGMAVWSASGCRLMCTIRQGKGGTASHGDWHSSLPSPTLTPLSLHSAAGPKQLEALRTGVAGLCWDHHGYSLIAAENGSARRLVQFTMAKMVEQRRVVHGSPSVQMLQGADRLLLVAEGEDGVPTLQHLIVPSTYMATNWPVRHVAVAPTGQDIAVAGKRGITLYNTASRKWRVFGDIRQERQVAATALLWLPKIIGVCNELSGGKHELLFYPRYHLDNQSLLLRHPLPGGAPLALDSQGDILLEAAAPFDVRIYRAVVVGELSPLKSPTLRLQPLRELSTMSYRRPPLCLALVPSLACTPSNADGAASSAPTRCMVLRVGGELSILDLAAGSEQTLSNGVENFWLTLPKHGSGKAARSDASNASQSNGAQSKTANGSAGATPSPSGVN</sequence>
<dbReference type="InterPro" id="IPR015943">
    <property type="entry name" value="WD40/YVTN_repeat-like_dom_sf"/>
</dbReference>
<evidence type="ECO:0000313" key="3">
    <source>
        <dbReference type="Proteomes" id="UP001190700"/>
    </source>
</evidence>
<gene>
    <name evidence="2" type="ORF">CYMTET_24423</name>
</gene>
<reference evidence="2 3" key="1">
    <citation type="journal article" date="2015" name="Genome Biol. Evol.">
        <title>Comparative Genomics of a Bacterivorous Green Alga Reveals Evolutionary Causalities and Consequences of Phago-Mixotrophic Mode of Nutrition.</title>
        <authorList>
            <person name="Burns J.A."/>
            <person name="Paasch A."/>
            <person name="Narechania A."/>
            <person name="Kim E."/>
        </authorList>
    </citation>
    <scope>NUCLEOTIDE SEQUENCE [LARGE SCALE GENOMIC DNA]</scope>
    <source>
        <strain evidence="2 3">PLY_AMNH</strain>
    </source>
</reference>
<dbReference type="GO" id="GO:0034066">
    <property type="term" value="C:Ric1-Rgp1 guanyl-nucleotide exchange factor complex"/>
    <property type="evidence" value="ECO:0007669"/>
    <property type="project" value="InterPro"/>
</dbReference>
<comment type="caution">
    <text evidence="2">The sequence shown here is derived from an EMBL/GenBank/DDBJ whole genome shotgun (WGS) entry which is preliminary data.</text>
</comment>
<dbReference type="GO" id="GO:0000139">
    <property type="term" value="C:Golgi membrane"/>
    <property type="evidence" value="ECO:0007669"/>
    <property type="project" value="TreeGrafter"/>
</dbReference>
<dbReference type="AlphaFoldDB" id="A0AAE0L0A2"/>
<protein>
    <submittedName>
        <fullName evidence="2">Uncharacterized protein</fullName>
    </submittedName>
</protein>
<accession>A0AAE0L0A2</accession>
<feature type="compositionally biased region" description="Low complexity" evidence="1">
    <location>
        <begin position="400"/>
        <end position="413"/>
    </location>
</feature>
<dbReference type="SUPFAM" id="SSF82171">
    <property type="entry name" value="DPP6 N-terminal domain-like"/>
    <property type="match status" value="1"/>
</dbReference>
<dbReference type="Pfam" id="PF25440">
    <property type="entry name" value="Beta-prop_RIC1_2nd"/>
    <property type="match status" value="1"/>
</dbReference>
<proteinExistence type="predicted"/>
<dbReference type="GO" id="GO:0042147">
    <property type="term" value="P:retrograde transport, endosome to Golgi"/>
    <property type="evidence" value="ECO:0007669"/>
    <property type="project" value="TreeGrafter"/>
</dbReference>
<evidence type="ECO:0000256" key="1">
    <source>
        <dbReference type="SAM" id="MobiDB-lite"/>
    </source>
</evidence>
<name>A0AAE0L0A2_9CHLO</name>
<feature type="region of interest" description="Disordered" evidence="1">
    <location>
        <begin position="392"/>
        <end position="430"/>
    </location>
</feature>
<dbReference type="InterPro" id="IPR040096">
    <property type="entry name" value="Ric1"/>
</dbReference>